<feature type="transmembrane region" description="Helical" evidence="1">
    <location>
        <begin position="130"/>
        <end position="149"/>
    </location>
</feature>
<gene>
    <name evidence="2" type="ORF">P4H66_25970</name>
</gene>
<feature type="transmembrane region" description="Helical" evidence="1">
    <location>
        <begin position="95"/>
        <end position="118"/>
    </location>
</feature>
<evidence type="ECO:0000313" key="2">
    <source>
        <dbReference type="EMBL" id="MEC0243266.1"/>
    </source>
</evidence>
<dbReference type="RefSeq" id="WP_326090994.1">
    <property type="nucleotide sequence ID" value="NZ_JARLKZ010000023.1"/>
</dbReference>
<dbReference type="Proteomes" id="UP001344632">
    <property type="component" value="Unassembled WGS sequence"/>
</dbReference>
<evidence type="ECO:0000313" key="3">
    <source>
        <dbReference type="Proteomes" id="UP001344632"/>
    </source>
</evidence>
<feature type="transmembrane region" description="Helical" evidence="1">
    <location>
        <begin position="6"/>
        <end position="30"/>
    </location>
</feature>
<dbReference type="EMBL" id="JARLKZ010000023">
    <property type="protein sequence ID" value="MEC0243266.1"/>
    <property type="molecule type" value="Genomic_DNA"/>
</dbReference>
<proteinExistence type="predicted"/>
<sequence>MNIVIIIVSVAIVLLLIAAACIEVSKFFLVRKKIFLPFRKFKKTYARTESISENNFKMSRNQEVILAYYLSHQDDILLEMRFEIKSRIGGLKNKALITFLLSTCLPVFSLVVAVFAIISNDLQSEQKFTMFLPTFLILLLIMVVAFIDFSSRTLIKEPLDAHLIAIEEALCVKEKQELNKKNRLVNRRLKGR</sequence>
<evidence type="ECO:0000256" key="1">
    <source>
        <dbReference type="SAM" id="Phobius"/>
    </source>
</evidence>
<name>A0ABU6GXW2_9BACL</name>
<keyword evidence="1" id="KW-0472">Membrane</keyword>
<organism evidence="2 3">
    <name type="scientific">Paenibacillus dokdonensis</name>
    <dbReference type="NCBI Taxonomy" id="2567944"/>
    <lineage>
        <taxon>Bacteria</taxon>
        <taxon>Bacillati</taxon>
        <taxon>Bacillota</taxon>
        <taxon>Bacilli</taxon>
        <taxon>Bacillales</taxon>
        <taxon>Paenibacillaceae</taxon>
        <taxon>Paenibacillus</taxon>
    </lineage>
</organism>
<protein>
    <submittedName>
        <fullName evidence="2">Uncharacterized protein</fullName>
    </submittedName>
</protein>
<reference evidence="2 3" key="1">
    <citation type="submission" date="2023-03" db="EMBL/GenBank/DDBJ databases">
        <title>Bacillus Genome Sequencing.</title>
        <authorList>
            <person name="Dunlap C."/>
        </authorList>
    </citation>
    <scope>NUCLEOTIDE SEQUENCE [LARGE SCALE GENOMIC DNA]</scope>
    <source>
        <strain evidence="2 3">BD-525</strain>
    </source>
</reference>
<keyword evidence="1" id="KW-1133">Transmembrane helix</keyword>
<keyword evidence="1" id="KW-0812">Transmembrane</keyword>
<accession>A0ABU6GXW2</accession>
<comment type="caution">
    <text evidence="2">The sequence shown here is derived from an EMBL/GenBank/DDBJ whole genome shotgun (WGS) entry which is preliminary data.</text>
</comment>
<keyword evidence="3" id="KW-1185">Reference proteome</keyword>